<accession>A0A3L6QFK2</accession>
<dbReference type="AlphaFoldDB" id="A0A3L6QFK2"/>
<reference evidence="2" key="1">
    <citation type="journal article" date="2019" name="Nat. Commun.">
        <title>The genome of broomcorn millet.</title>
        <authorList>
            <person name="Zou C."/>
            <person name="Miki D."/>
            <person name="Li D."/>
            <person name="Tang Q."/>
            <person name="Xiao L."/>
            <person name="Rajput S."/>
            <person name="Deng P."/>
            <person name="Jia W."/>
            <person name="Huang R."/>
            <person name="Zhang M."/>
            <person name="Sun Y."/>
            <person name="Hu J."/>
            <person name="Fu X."/>
            <person name="Schnable P.S."/>
            <person name="Li F."/>
            <person name="Zhang H."/>
            <person name="Feng B."/>
            <person name="Zhu X."/>
            <person name="Liu R."/>
            <person name="Schnable J.C."/>
            <person name="Zhu J.-K."/>
            <person name="Zhang H."/>
        </authorList>
    </citation>
    <scope>NUCLEOTIDE SEQUENCE [LARGE SCALE GENOMIC DNA]</scope>
</reference>
<organism evidence="1 2">
    <name type="scientific">Panicum miliaceum</name>
    <name type="common">Proso millet</name>
    <name type="synonym">Broomcorn millet</name>
    <dbReference type="NCBI Taxonomy" id="4540"/>
    <lineage>
        <taxon>Eukaryota</taxon>
        <taxon>Viridiplantae</taxon>
        <taxon>Streptophyta</taxon>
        <taxon>Embryophyta</taxon>
        <taxon>Tracheophyta</taxon>
        <taxon>Spermatophyta</taxon>
        <taxon>Magnoliopsida</taxon>
        <taxon>Liliopsida</taxon>
        <taxon>Poales</taxon>
        <taxon>Poaceae</taxon>
        <taxon>PACMAD clade</taxon>
        <taxon>Panicoideae</taxon>
        <taxon>Panicodae</taxon>
        <taxon>Paniceae</taxon>
        <taxon>Panicinae</taxon>
        <taxon>Panicum</taxon>
        <taxon>Panicum sect. Panicum</taxon>
    </lineage>
</organism>
<proteinExistence type="predicted"/>
<evidence type="ECO:0000313" key="2">
    <source>
        <dbReference type="Proteomes" id="UP000275267"/>
    </source>
</evidence>
<protein>
    <submittedName>
        <fullName evidence="1">Uncharacterized protein</fullName>
    </submittedName>
</protein>
<sequence length="251" mass="27887">MSSTPALIADLPTEVAIQIAGHLAAASVRPMDEPRALWGTYCFMRRMCRDPEVSQCILVERLADDMAWYDPDGYAALLGRLALVGNPEACFITGMHVVFRGPLIRPLPLLDENLERAARGSHKVVAYVATVLLYMANGSAGISDTARQYMTQAVAVEESVAAPAGSGGTMLSNEQCYKGRRRAVDVIWRGRWRWPLKHVAPAPMRAYLPCASENCGAFVRLEWPKFGCRFFYSEDCWIRNQAILGDNFRVN</sequence>
<dbReference type="Proteomes" id="UP000275267">
    <property type="component" value="Unassembled WGS sequence"/>
</dbReference>
<evidence type="ECO:0000313" key="1">
    <source>
        <dbReference type="EMBL" id="RLM79493.1"/>
    </source>
</evidence>
<comment type="caution">
    <text evidence="1">The sequence shown here is derived from an EMBL/GenBank/DDBJ whole genome shotgun (WGS) entry which is preliminary data.</text>
</comment>
<keyword evidence="2" id="KW-1185">Reference proteome</keyword>
<name>A0A3L6QFK2_PANMI</name>
<dbReference type="OrthoDB" id="681586at2759"/>
<gene>
    <name evidence="1" type="ORF">C2845_PM12G13350</name>
</gene>
<dbReference type="EMBL" id="PQIB02000012">
    <property type="protein sequence ID" value="RLM79493.1"/>
    <property type="molecule type" value="Genomic_DNA"/>
</dbReference>